<dbReference type="PANTHER" id="PTHR33515:SF1">
    <property type="entry name" value="RIBOSOME-BINDING FACTOR A, CHLOROPLASTIC-RELATED"/>
    <property type="match status" value="1"/>
</dbReference>
<comment type="subunit">
    <text evidence="2">Monomer. Binds 30S ribosomal subunits, but not 50S ribosomal subunits or 70S ribosomes.</text>
</comment>
<comment type="function">
    <text evidence="2">One of several proteins that assist in the late maturation steps of the functional core of the 30S ribosomal subunit. Associates with free 30S ribosomal subunits (but not with 30S subunits that are part of 70S ribosomes or polysomes). Required for efficient processing of 16S rRNA. May interact with the 5'-terminal helix region of 16S rRNA.</text>
</comment>
<sequence>MASRDKGARALSQRQLKVGELVRHALAEIFARGEVLDDVIARHSLTVPEVRMSPDLKVATCYVMPLGGGEAGDVVKHLEQHKRFLRGEVAKRVDLRYMPELRFRIDTSFEASSRIDELLASPQVARDVGRDAPRDLDD</sequence>
<dbReference type="RefSeq" id="WP_069443783.1">
    <property type="nucleotide sequence ID" value="NZ_LPWE01000010.1"/>
</dbReference>
<organism evidence="3 4">
    <name type="scientific">Methyloceanibacter stevinii</name>
    <dbReference type="NCBI Taxonomy" id="1774970"/>
    <lineage>
        <taxon>Bacteria</taxon>
        <taxon>Pseudomonadati</taxon>
        <taxon>Pseudomonadota</taxon>
        <taxon>Alphaproteobacteria</taxon>
        <taxon>Hyphomicrobiales</taxon>
        <taxon>Hyphomicrobiaceae</taxon>
        <taxon>Methyloceanibacter</taxon>
    </lineage>
</organism>
<dbReference type="NCBIfam" id="TIGR00082">
    <property type="entry name" value="rbfA"/>
    <property type="match status" value="1"/>
</dbReference>
<dbReference type="Proteomes" id="UP000094172">
    <property type="component" value="Unassembled WGS sequence"/>
</dbReference>
<dbReference type="SUPFAM" id="SSF89919">
    <property type="entry name" value="Ribosome-binding factor A, RbfA"/>
    <property type="match status" value="1"/>
</dbReference>
<keyword evidence="4" id="KW-1185">Reference proteome</keyword>
<dbReference type="InterPro" id="IPR000238">
    <property type="entry name" value="RbfA"/>
</dbReference>
<dbReference type="GO" id="GO:0005829">
    <property type="term" value="C:cytosol"/>
    <property type="evidence" value="ECO:0007669"/>
    <property type="project" value="TreeGrafter"/>
</dbReference>
<dbReference type="AlphaFoldDB" id="A0A1E3VPX0"/>
<dbReference type="STRING" id="1774970.AUC70_01220"/>
<accession>A0A1E3VPX0</accession>
<dbReference type="EMBL" id="LPWE01000010">
    <property type="protein sequence ID" value="ODR95567.1"/>
    <property type="molecule type" value="Genomic_DNA"/>
</dbReference>
<dbReference type="NCBIfam" id="NF001802">
    <property type="entry name" value="PRK00521.2-5"/>
    <property type="match status" value="1"/>
</dbReference>
<evidence type="ECO:0000313" key="4">
    <source>
        <dbReference type="Proteomes" id="UP000094172"/>
    </source>
</evidence>
<keyword evidence="2" id="KW-0963">Cytoplasm</keyword>
<proteinExistence type="inferred from homology"/>
<reference evidence="3 4" key="1">
    <citation type="journal article" date="2016" name="Environ. Microbiol.">
        <title>New Methyloceanibacter diversity from North Sea sediments includes methanotroph containing solely the soluble methane monooxygenase.</title>
        <authorList>
            <person name="Vekeman B."/>
            <person name="Kerckhof F.M."/>
            <person name="Cremers G."/>
            <person name="de Vos P."/>
            <person name="Vandamme P."/>
            <person name="Boon N."/>
            <person name="Op den Camp H.J."/>
            <person name="Heylen K."/>
        </authorList>
    </citation>
    <scope>NUCLEOTIDE SEQUENCE [LARGE SCALE GENOMIC DNA]</scope>
    <source>
        <strain evidence="3 4">R-67176</strain>
    </source>
</reference>
<dbReference type="PANTHER" id="PTHR33515">
    <property type="entry name" value="RIBOSOME-BINDING FACTOR A, CHLOROPLASTIC-RELATED"/>
    <property type="match status" value="1"/>
</dbReference>
<dbReference type="GO" id="GO:0043024">
    <property type="term" value="F:ribosomal small subunit binding"/>
    <property type="evidence" value="ECO:0007669"/>
    <property type="project" value="TreeGrafter"/>
</dbReference>
<dbReference type="Gene3D" id="3.30.300.20">
    <property type="match status" value="1"/>
</dbReference>
<dbReference type="InterPro" id="IPR023799">
    <property type="entry name" value="RbfA_dom_sf"/>
</dbReference>
<evidence type="ECO:0000256" key="1">
    <source>
        <dbReference type="ARBA" id="ARBA00022517"/>
    </source>
</evidence>
<dbReference type="InterPro" id="IPR015946">
    <property type="entry name" value="KH_dom-like_a/b"/>
</dbReference>
<comment type="similarity">
    <text evidence="2">Belongs to the RbfA family.</text>
</comment>
<evidence type="ECO:0000256" key="2">
    <source>
        <dbReference type="HAMAP-Rule" id="MF_00003"/>
    </source>
</evidence>
<dbReference type="GO" id="GO:0030490">
    <property type="term" value="P:maturation of SSU-rRNA"/>
    <property type="evidence" value="ECO:0007669"/>
    <property type="project" value="UniProtKB-UniRule"/>
</dbReference>
<comment type="caution">
    <text evidence="3">The sequence shown here is derived from an EMBL/GenBank/DDBJ whole genome shotgun (WGS) entry which is preliminary data.</text>
</comment>
<dbReference type="PROSITE" id="PS01319">
    <property type="entry name" value="RBFA"/>
    <property type="match status" value="1"/>
</dbReference>
<comment type="subcellular location">
    <subcellularLocation>
        <location evidence="2">Cytoplasm</location>
    </subcellularLocation>
</comment>
<name>A0A1E3VPX0_9HYPH</name>
<dbReference type="InterPro" id="IPR020053">
    <property type="entry name" value="Ribosome-bd_factorA_CS"/>
</dbReference>
<evidence type="ECO:0000313" key="3">
    <source>
        <dbReference type="EMBL" id="ODR95567.1"/>
    </source>
</evidence>
<gene>
    <name evidence="2" type="primary">rbfA</name>
    <name evidence="3" type="ORF">AUC70_01220</name>
</gene>
<keyword evidence="1 2" id="KW-0690">Ribosome biogenesis</keyword>
<dbReference type="Pfam" id="PF02033">
    <property type="entry name" value="RBFA"/>
    <property type="match status" value="1"/>
</dbReference>
<protein>
    <recommendedName>
        <fullName evidence="2">Ribosome-binding factor A</fullName>
    </recommendedName>
</protein>
<dbReference type="HAMAP" id="MF_00003">
    <property type="entry name" value="RbfA"/>
    <property type="match status" value="1"/>
</dbReference>